<dbReference type="Proteomes" id="UP000245647">
    <property type="component" value="Unassembled WGS sequence"/>
</dbReference>
<name>A0A2U2PA19_9SPHI</name>
<evidence type="ECO:0000313" key="1">
    <source>
        <dbReference type="EMBL" id="PWG78231.1"/>
    </source>
</evidence>
<sequence>MRLVEIKGLFEMDAGAPSPLIISNDTELVVCFYVDNEVMTDLSERNTGYEIGVVVIKFKGYLYYNFGLPGNETLRGHPYYKLGIKSFGFYELLDSDLINKLKQIEKVHPYYNAAKWDGFRHFILTFHDNMFECVSSEFDVIREEMSVYNKAYSVLSSIATKHL</sequence>
<dbReference type="OrthoDB" id="5147465at2"/>
<gene>
    <name evidence="1" type="ORF">DDR33_23250</name>
</gene>
<proteinExistence type="predicted"/>
<protein>
    <submittedName>
        <fullName evidence="1">Uncharacterized protein</fullName>
    </submittedName>
</protein>
<dbReference type="RefSeq" id="WP_109418204.1">
    <property type="nucleotide sequence ID" value="NZ_QEAS01000029.1"/>
</dbReference>
<accession>A0A2U2PA19</accession>
<reference evidence="1 2" key="1">
    <citation type="submission" date="2018-04" db="EMBL/GenBank/DDBJ databases">
        <title>Pedobacter chongqingensis sp. nov., isolated from a rottenly hemp rope.</title>
        <authorList>
            <person name="Cai Y."/>
        </authorList>
    </citation>
    <scope>NUCLEOTIDE SEQUENCE [LARGE SCALE GENOMIC DNA]</scope>
    <source>
        <strain evidence="1 2">FJ4-8</strain>
    </source>
</reference>
<dbReference type="AlphaFoldDB" id="A0A2U2PA19"/>
<evidence type="ECO:0000313" key="2">
    <source>
        <dbReference type="Proteomes" id="UP000245647"/>
    </source>
</evidence>
<comment type="caution">
    <text evidence="1">The sequence shown here is derived from an EMBL/GenBank/DDBJ whole genome shotgun (WGS) entry which is preliminary data.</text>
</comment>
<keyword evidence="2" id="KW-1185">Reference proteome</keyword>
<dbReference type="EMBL" id="QEAS01000029">
    <property type="protein sequence ID" value="PWG78231.1"/>
    <property type="molecule type" value="Genomic_DNA"/>
</dbReference>
<organism evidence="1 2">
    <name type="scientific">Pararcticibacter amylolyticus</name>
    <dbReference type="NCBI Taxonomy" id="2173175"/>
    <lineage>
        <taxon>Bacteria</taxon>
        <taxon>Pseudomonadati</taxon>
        <taxon>Bacteroidota</taxon>
        <taxon>Sphingobacteriia</taxon>
        <taxon>Sphingobacteriales</taxon>
        <taxon>Sphingobacteriaceae</taxon>
        <taxon>Pararcticibacter</taxon>
    </lineage>
</organism>